<evidence type="ECO:0000313" key="3">
    <source>
        <dbReference type="Proteomes" id="UP000178313"/>
    </source>
</evidence>
<proteinExistence type="predicted"/>
<feature type="transmembrane region" description="Helical" evidence="1">
    <location>
        <begin position="185"/>
        <end position="208"/>
    </location>
</feature>
<accession>A0A1F8AYI8</accession>
<dbReference type="EMBL" id="MGGZ01000036">
    <property type="protein sequence ID" value="OGM56295.1"/>
    <property type="molecule type" value="Genomic_DNA"/>
</dbReference>
<feature type="transmembrane region" description="Helical" evidence="1">
    <location>
        <begin position="70"/>
        <end position="91"/>
    </location>
</feature>
<sequence>MEGATFDPNPVNLERFRVWWRRINIEHAIIFWATGATSMIMLSLLAYSTVFGNPQGAQGIMFLVSEAATLAQRTFPVIGVAFLLVAATMLFSTQFSVLDATSRIMSENLTILSPKRFKIEKLPIFYYLFLWTQIAAGIVIFSLGITEPLTLVVIGAFLNAIAMFVYSALIIFLNKTSLVKPLRPSFLRVFVVACAFIFYGVFSLITILK</sequence>
<organism evidence="2 3">
    <name type="scientific">Candidatus Woesebacteria bacterium RIFCSPHIGHO2_12_FULL_46_16</name>
    <dbReference type="NCBI Taxonomy" id="1802513"/>
    <lineage>
        <taxon>Bacteria</taxon>
        <taxon>Candidatus Woeseibacteriota</taxon>
    </lineage>
</organism>
<evidence type="ECO:0000313" key="2">
    <source>
        <dbReference type="EMBL" id="OGM56295.1"/>
    </source>
</evidence>
<dbReference type="AlphaFoldDB" id="A0A1F8AYI8"/>
<keyword evidence="1" id="KW-1133">Transmembrane helix</keyword>
<evidence type="ECO:0000256" key="1">
    <source>
        <dbReference type="SAM" id="Phobius"/>
    </source>
</evidence>
<dbReference type="NCBIfam" id="NF037982">
    <property type="entry name" value="Nramp_1"/>
    <property type="match status" value="1"/>
</dbReference>
<feature type="transmembrane region" description="Helical" evidence="1">
    <location>
        <begin position="124"/>
        <end position="145"/>
    </location>
</feature>
<comment type="caution">
    <text evidence="2">The sequence shown here is derived from an EMBL/GenBank/DDBJ whole genome shotgun (WGS) entry which is preliminary data.</text>
</comment>
<protein>
    <submittedName>
        <fullName evidence="2">Uncharacterized protein</fullName>
    </submittedName>
</protein>
<dbReference type="Proteomes" id="UP000178313">
    <property type="component" value="Unassembled WGS sequence"/>
</dbReference>
<name>A0A1F8AYI8_9BACT</name>
<feature type="transmembrane region" description="Helical" evidence="1">
    <location>
        <begin position="29"/>
        <end position="50"/>
    </location>
</feature>
<keyword evidence="1" id="KW-0812">Transmembrane</keyword>
<dbReference type="STRING" id="1802513.A3E46_02370"/>
<keyword evidence="1" id="KW-0472">Membrane</keyword>
<feature type="transmembrane region" description="Helical" evidence="1">
    <location>
        <begin position="151"/>
        <end position="173"/>
    </location>
</feature>
<gene>
    <name evidence="2" type="ORF">A3E46_02370</name>
</gene>
<reference evidence="2 3" key="1">
    <citation type="journal article" date="2016" name="Nat. Commun.">
        <title>Thousands of microbial genomes shed light on interconnected biogeochemical processes in an aquifer system.</title>
        <authorList>
            <person name="Anantharaman K."/>
            <person name="Brown C.T."/>
            <person name="Hug L.A."/>
            <person name="Sharon I."/>
            <person name="Castelle C.J."/>
            <person name="Probst A.J."/>
            <person name="Thomas B.C."/>
            <person name="Singh A."/>
            <person name="Wilkins M.J."/>
            <person name="Karaoz U."/>
            <person name="Brodie E.L."/>
            <person name="Williams K.H."/>
            <person name="Hubbard S.S."/>
            <person name="Banfield J.F."/>
        </authorList>
    </citation>
    <scope>NUCLEOTIDE SEQUENCE [LARGE SCALE GENOMIC DNA]</scope>
</reference>